<evidence type="ECO:0000313" key="6">
    <source>
        <dbReference type="Proteomes" id="UP000217154"/>
    </source>
</evidence>
<dbReference type="PANTHER" id="PTHR30290:SF38">
    <property type="entry name" value="D,D-DIPEPTIDE-BINDING PERIPLASMIC PROTEIN DDPA-RELATED"/>
    <property type="match status" value="1"/>
</dbReference>
<evidence type="ECO:0000256" key="2">
    <source>
        <dbReference type="ARBA" id="ARBA00022729"/>
    </source>
</evidence>
<dbReference type="PIRSF" id="PIRSF002741">
    <property type="entry name" value="MppA"/>
    <property type="match status" value="1"/>
</dbReference>
<feature type="signal peptide" evidence="3">
    <location>
        <begin position="1"/>
        <end position="28"/>
    </location>
</feature>
<dbReference type="Gene3D" id="3.90.76.10">
    <property type="entry name" value="Dipeptide-binding Protein, Domain 1"/>
    <property type="match status" value="1"/>
</dbReference>
<dbReference type="GO" id="GO:0015833">
    <property type="term" value="P:peptide transport"/>
    <property type="evidence" value="ECO:0007669"/>
    <property type="project" value="TreeGrafter"/>
</dbReference>
<proteinExistence type="inferred from homology"/>
<evidence type="ECO:0000259" key="4">
    <source>
        <dbReference type="Pfam" id="PF00496"/>
    </source>
</evidence>
<evidence type="ECO:0000256" key="1">
    <source>
        <dbReference type="ARBA" id="ARBA00005695"/>
    </source>
</evidence>
<evidence type="ECO:0000256" key="3">
    <source>
        <dbReference type="SAM" id="SignalP"/>
    </source>
</evidence>
<dbReference type="EMBL" id="CP023284">
    <property type="protein sequence ID" value="ATA53450.1"/>
    <property type="molecule type" value="Genomic_DNA"/>
</dbReference>
<comment type="similarity">
    <text evidence="1">Belongs to the bacterial solute-binding protein 5 family.</text>
</comment>
<dbReference type="InterPro" id="IPR039424">
    <property type="entry name" value="SBP_5"/>
</dbReference>
<protein>
    <submittedName>
        <fullName evidence="5">Peptide ABC transporter substrate-binding protein</fullName>
    </submittedName>
</protein>
<organism evidence="5 6">
    <name type="scientific">Variovorax boronicumulans</name>
    <dbReference type="NCBI Taxonomy" id="436515"/>
    <lineage>
        <taxon>Bacteria</taxon>
        <taxon>Pseudomonadati</taxon>
        <taxon>Pseudomonadota</taxon>
        <taxon>Betaproteobacteria</taxon>
        <taxon>Burkholderiales</taxon>
        <taxon>Comamonadaceae</taxon>
        <taxon>Variovorax</taxon>
    </lineage>
</organism>
<dbReference type="Gene3D" id="3.10.105.10">
    <property type="entry name" value="Dipeptide-binding Protein, Domain 3"/>
    <property type="match status" value="1"/>
</dbReference>
<dbReference type="PANTHER" id="PTHR30290">
    <property type="entry name" value="PERIPLASMIC BINDING COMPONENT OF ABC TRANSPORTER"/>
    <property type="match status" value="1"/>
</dbReference>
<keyword evidence="2 3" id="KW-0732">Signal</keyword>
<dbReference type="GO" id="GO:0030288">
    <property type="term" value="C:outer membrane-bounded periplasmic space"/>
    <property type="evidence" value="ECO:0007669"/>
    <property type="project" value="UniProtKB-ARBA"/>
</dbReference>
<gene>
    <name evidence="5" type="ORF">CKY39_09640</name>
</gene>
<dbReference type="Proteomes" id="UP000217154">
    <property type="component" value="Chromosome"/>
</dbReference>
<dbReference type="InterPro" id="IPR000914">
    <property type="entry name" value="SBP_5_dom"/>
</dbReference>
<dbReference type="InterPro" id="IPR030678">
    <property type="entry name" value="Peptide/Ni-bd"/>
</dbReference>
<dbReference type="CDD" id="cd08502">
    <property type="entry name" value="PBP2_NikA_DppA_OppA_like_16"/>
    <property type="match status" value="1"/>
</dbReference>
<evidence type="ECO:0000313" key="5">
    <source>
        <dbReference type="EMBL" id="ATA53450.1"/>
    </source>
</evidence>
<dbReference type="SUPFAM" id="SSF53850">
    <property type="entry name" value="Periplasmic binding protein-like II"/>
    <property type="match status" value="1"/>
</dbReference>
<accession>A0A250DGI8</accession>
<reference evidence="5 6" key="1">
    <citation type="submission" date="2017-09" db="EMBL/GenBank/DDBJ databases">
        <title>The diverse metabolic capabilities of V. boronicumulans make it an excellent choice for continued studies on novel biodegradation.</title>
        <authorList>
            <person name="Sun S."/>
        </authorList>
    </citation>
    <scope>NUCLEOTIDE SEQUENCE [LARGE SCALE GENOMIC DNA]</scope>
    <source>
        <strain evidence="5 6">J1</strain>
    </source>
</reference>
<feature type="chain" id="PRO_5012783861" evidence="3">
    <location>
        <begin position="29"/>
        <end position="532"/>
    </location>
</feature>
<dbReference type="KEGG" id="vbo:CKY39_09640"/>
<dbReference type="GO" id="GO:1904680">
    <property type="term" value="F:peptide transmembrane transporter activity"/>
    <property type="evidence" value="ECO:0007669"/>
    <property type="project" value="TreeGrafter"/>
</dbReference>
<dbReference type="AlphaFoldDB" id="A0A250DGI8"/>
<dbReference type="Pfam" id="PF00496">
    <property type="entry name" value="SBP_bac_5"/>
    <property type="match status" value="1"/>
</dbReference>
<name>A0A250DGI8_9BURK</name>
<sequence length="532" mass="58109">MAIHLSPRRVAAASLSALALCFAATVSAQTVLRTVPSSDLKIVDPIWTTANITRNHGLMIYDTLFAMDEKGVIKPQMVDRYSASADNKVWSFTLRPGLKFHDGAPVTSQDVIASLARWAKRDTLGQKMYETMDSIAADGPNGFRMTFRQPFGVVLDALGKPNPLVPFIMPKRVADTPADKQIDELVGSGPFTLAKEDFRPGDRVIYRKNTAYVPRKEPASGLAGGKVVHVDRVEWVMLRDPQTQANALLNGEVDMLETVPSSGYTGMRTNDKIELVDVMPAGPFTVLYNHKVPPFNNPKARKAAMLAINQEAMLRAQVTFRDFYKPCASIYLCGSLYASDKTGFYTGKPQFEEARKLLKESGYDGKPVVILLPGDAPALNKLPAVYGQLLKQVGFNVDVQTTDWATLVTRRAKKDLPENGGWNAFITFWGGVDASSPIGYSPLTGNGDQGYFGWPVVPELEALKTKFIATADLAQRKEIATQIQQVVLEHGVLAPLGEGKAPTAVRRGTITGLLPSPAVLYWNVRKTSAPSP</sequence>
<dbReference type="Gene3D" id="3.40.190.10">
    <property type="entry name" value="Periplasmic binding protein-like II"/>
    <property type="match status" value="1"/>
</dbReference>
<feature type="domain" description="Solute-binding protein family 5" evidence="4">
    <location>
        <begin position="73"/>
        <end position="449"/>
    </location>
</feature>
<dbReference type="RefSeq" id="WP_095744275.1">
    <property type="nucleotide sequence ID" value="NZ_CP023284.1"/>
</dbReference>
<dbReference type="GO" id="GO:0043190">
    <property type="term" value="C:ATP-binding cassette (ABC) transporter complex"/>
    <property type="evidence" value="ECO:0007669"/>
    <property type="project" value="InterPro"/>
</dbReference>